<reference evidence="1" key="1">
    <citation type="submission" date="2021-08" db="EMBL/GenBank/DDBJ databases">
        <title>The first chromosome-level gecko genome reveals the dynamic sex chromosomes of Neotropical dwarf geckos (Sphaerodactylidae: Sphaerodactylus).</title>
        <authorList>
            <person name="Pinto B.J."/>
            <person name="Keating S.E."/>
            <person name="Gamble T."/>
        </authorList>
    </citation>
    <scope>NUCLEOTIDE SEQUENCE</scope>
    <source>
        <strain evidence="1">TG3544</strain>
    </source>
</reference>
<name>A0ACB8FXT5_9SAUR</name>
<dbReference type="EMBL" id="CM037626">
    <property type="protein sequence ID" value="KAH8011897.1"/>
    <property type="molecule type" value="Genomic_DNA"/>
</dbReference>
<proteinExistence type="predicted"/>
<keyword evidence="2" id="KW-1185">Reference proteome</keyword>
<comment type="caution">
    <text evidence="1">The sequence shown here is derived from an EMBL/GenBank/DDBJ whole genome shotgun (WGS) entry which is preliminary data.</text>
</comment>
<evidence type="ECO:0000313" key="2">
    <source>
        <dbReference type="Proteomes" id="UP000827872"/>
    </source>
</evidence>
<protein>
    <submittedName>
        <fullName evidence="1">Uncharacterized protein</fullName>
    </submittedName>
</protein>
<sequence>MFLQLLKGMAISRRKSMDKLEDQDEEESGDCDDEDDCGRDSSGNGGLRVKNQLRFLAVEQADTLYPGVWHFLLQS</sequence>
<evidence type="ECO:0000313" key="1">
    <source>
        <dbReference type="EMBL" id="KAH8011897.1"/>
    </source>
</evidence>
<organism evidence="1 2">
    <name type="scientific">Sphaerodactylus townsendi</name>
    <dbReference type="NCBI Taxonomy" id="933632"/>
    <lineage>
        <taxon>Eukaryota</taxon>
        <taxon>Metazoa</taxon>
        <taxon>Chordata</taxon>
        <taxon>Craniata</taxon>
        <taxon>Vertebrata</taxon>
        <taxon>Euteleostomi</taxon>
        <taxon>Lepidosauria</taxon>
        <taxon>Squamata</taxon>
        <taxon>Bifurcata</taxon>
        <taxon>Gekkota</taxon>
        <taxon>Sphaerodactylidae</taxon>
        <taxon>Sphaerodactylus</taxon>
    </lineage>
</organism>
<dbReference type="Proteomes" id="UP000827872">
    <property type="component" value="Linkage Group LG13"/>
</dbReference>
<gene>
    <name evidence="1" type="ORF">K3G42_012198</name>
</gene>
<accession>A0ACB8FXT5</accession>